<keyword evidence="2" id="KW-0732">Signal</keyword>
<keyword evidence="4" id="KW-1185">Reference proteome</keyword>
<proteinExistence type="predicted"/>
<dbReference type="Pfam" id="PF07327">
    <property type="entry name" value="Neuroparsin"/>
    <property type="match status" value="1"/>
</dbReference>
<evidence type="ECO:0008006" key="5">
    <source>
        <dbReference type="Google" id="ProtNLM"/>
    </source>
</evidence>
<dbReference type="InParanoid" id="A0A7M6UVJ5"/>
<feature type="signal peptide" evidence="2">
    <location>
        <begin position="1"/>
        <end position="22"/>
    </location>
</feature>
<dbReference type="InterPro" id="IPR010850">
    <property type="entry name" value="Neuroparsin"/>
</dbReference>
<sequence>MASDTLYIFCMATLILLRQVLNELAGGIKPAGGTATPPQRPQHRRTAPGLDSSDQKNDVLSADRFLGHPTIIERAVQRSECEGCGANCKQCKYGSAYSLWCGLDECLKGPGEMCGGVRNKYGECGDGMYCRCNKCTGCSIDTLECFSGFCPILEQQMQLRHQDHSMHGLQLDK</sequence>
<evidence type="ECO:0000313" key="4">
    <source>
        <dbReference type="Proteomes" id="UP000002358"/>
    </source>
</evidence>
<organism evidence="3 4">
    <name type="scientific">Nasonia vitripennis</name>
    <name type="common">Parasitic wasp</name>
    <dbReference type="NCBI Taxonomy" id="7425"/>
    <lineage>
        <taxon>Eukaryota</taxon>
        <taxon>Metazoa</taxon>
        <taxon>Ecdysozoa</taxon>
        <taxon>Arthropoda</taxon>
        <taxon>Hexapoda</taxon>
        <taxon>Insecta</taxon>
        <taxon>Pterygota</taxon>
        <taxon>Neoptera</taxon>
        <taxon>Endopterygota</taxon>
        <taxon>Hymenoptera</taxon>
        <taxon>Apocrita</taxon>
        <taxon>Proctotrupomorpha</taxon>
        <taxon>Chalcidoidea</taxon>
        <taxon>Pteromalidae</taxon>
        <taxon>Pteromalinae</taxon>
        <taxon>Nasonia</taxon>
    </lineage>
</organism>
<dbReference type="SMR" id="A0A7M6UVJ5"/>
<protein>
    <recommendedName>
        <fullName evidence="5">Neuroparsin-A</fullName>
    </recommendedName>
</protein>
<accession>A0A7M6UVJ5</accession>
<name>A0A7M6UVJ5_NASVI</name>
<dbReference type="OMA" id="IDTLECF"/>
<dbReference type="OrthoDB" id="5976811at2759"/>
<dbReference type="KEGG" id="nvi:100313506"/>
<dbReference type="AlphaFoldDB" id="A0A7M6UVJ5"/>
<evidence type="ECO:0000313" key="3">
    <source>
        <dbReference type="EnsemblMetazoa" id="NP_001161196"/>
    </source>
</evidence>
<evidence type="ECO:0000256" key="2">
    <source>
        <dbReference type="SAM" id="SignalP"/>
    </source>
</evidence>
<dbReference type="Proteomes" id="UP000002358">
    <property type="component" value="Chromosome 4"/>
</dbReference>
<evidence type="ECO:0000256" key="1">
    <source>
        <dbReference type="SAM" id="MobiDB-lite"/>
    </source>
</evidence>
<reference evidence="3" key="1">
    <citation type="submission" date="2021-01" db="UniProtKB">
        <authorList>
            <consortium name="EnsemblMetazoa"/>
        </authorList>
    </citation>
    <scope>IDENTIFICATION</scope>
</reference>
<gene>
    <name evidence="3" type="primary">100313506</name>
</gene>
<feature type="chain" id="PRO_5029818580" description="Neuroparsin-A" evidence="2">
    <location>
        <begin position="23"/>
        <end position="173"/>
    </location>
</feature>
<dbReference type="EnsemblMetazoa" id="GeneID_100313506M_001167724">
    <property type="protein sequence ID" value="NP_001161196"/>
    <property type="gene ID" value="GeneID_100313506V_30142"/>
</dbReference>
<feature type="region of interest" description="Disordered" evidence="1">
    <location>
        <begin position="30"/>
        <end position="56"/>
    </location>
</feature>